<dbReference type="EMBL" id="JABAFN010000007">
    <property type="protein sequence ID" value="NME21706.1"/>
    <property type="molecule type" value="Genomic_DNA"/>
</dbReference>
<organism evidence="1 2">
    <name type="scientific">Limosilactobacillus reuteri</name>
    <name type="common">Lactobacillus reuteri</name>
    <dbReference type="NCBI Taxonomy" id="1598"/>
    <lineage>
        <taxon>Bacteria</taxon>
        <taxon>Bacillati</taxon>
        <taxon>Bacillota</taxon>
        <taxon>Bacilli</taxon>
        <taxon>Lactobacillales</taxon>
        <taxon>Lactobacillaceae</taxon>
        <taxon>Limosilactobacillus</taxon>
    </lineage>
</organism>
<evidence type="ECO:0000313" key="2">
    <source>
        <dbReference type="Proteomes" id="UP000587270"/>
    </source>
</evidence>
<comment type="caution">
    <text evidence="1">The sequence shown here is derived from an EMBL/GenBank/DDBJ whole genome shotgun (WGS) entry which is preliminary data.</text>
</comment>
<reference evidence="1 2" key="1">
    <citation type="submission" date="2020-04" db="EMBL/GenBank/DDBJ databases">
        <authorList>
            <person name="Hitch T.C.A."/>
            <person name="Wylensek D."/>
            <person name="Clavel T."/>
        </authorList>
    </citation>
    <scope>NUCLEOTIDE SEQUENCE [LARGE SCALE GENOMIC DNA]</scope>
    <source>
        <strain evidence="1 2">WCA-386-APC-4I</strain>
    </source>
</reference>
<dbReference type="RefSeq" id="WP_170090615.1">
    <property type="nucleotide sequence ID" value="NZ_JABAFN010000007.1"/>
</dbReference>
<dbReference type="AlphaFoldDB" id="A0AAW9ZEV4"/>
<gene>
    <name evidence="1" type="ORF">HF865_03130</name>
</gene>
<evidence type="ECO:0000313" key="1">
    <source>
        <dbReference type="EMBL" id="NME21706.1"/>
    </source>
</evidence>
<dbReference type="Proteomes" id="UP000587270">
    <property type="component" value="Unassembled WGS sequence"/>
</dbReference>
<name>A0AAW9ZEV4_LIMRT</name>
<protein>
    <submittedName>
        <fullName evidence="1">Uncharacterized protein</fullName>
    </submittedName>
</protein>
<accession>A0AAW9ZEV4</accession>
<sequence>MYKSDKEETIMKYLDGSLGFSKLTEHNISMFDVAEYKEQHYKPHIDKHAHKPIKK</sequence>
<proteinExistence type="predicted"/>